<dbReference type="OrthoDB" id="9219303at2759"/>
<accession>A0A3M0IRR0</accession>
<dbReference type="Proteomes" id="UP000269221">
    <property type="component" value="Unassembled WGS sequence"/>
</dbReference>
<proteinExistence type="predicted"/>
<feature type="region of interest" description="Disordered" evidence="2">
    <location>
        <begin position="249"/>
        <end position="295"/>
    </location>
</feature>
<feature type="region of interest" description="Disordered" evidence="2">
    <location>
        <begin position="186"/>
        <end position="230"/>
    </location>
</feature>
<evidence type="ECO:0000256" key="1">
    <source>
        <dbReference type="SAM" id="Coils"/>
    </source>
</evidence>
<keyword evidence="4" id="KW-1185">Reference proteome</keyword>
<organism evidence="3 4">
    <name type="scientific">Hirundo rustica rustica</name>
    <dbReference type="NCBI Taxonomy" id="333673"/>
    <lineage>
        <taxon>Eukaryota</taxon>
        <taxon>Metazoa</taxon>
        <taxon>Chordata</taxon>
        <taxon>Craniata</taxon>
        <taxon>Vertebrata</taxon>
        <taxon>Euteleostomi</taxon>
        <taxon>Archelosauria</taxon>
        <taxon>Archosauria</taxon>
        <taxon>Dinosauria</taxon>
        <taxon>Saurischia</taxon>
        <taxon>Theropoda</taxon>
        <taxon>Coelurosauria</taxon>
        <taxon>Aves</taxon>
        <taxon>Neognathae</taxon>
        <taxon>Neoaves</taxon>
        <taxon>Telluraves</taxon>
        <taxon>Australaves</taxon>
        <taxon>Passeriformes</taxon>
        <taxon>Sylvioidea</taxon>
        <taxon>Hirundinidae</taxon>
        <taxon>Hirundo</taxon>
    </lineage>
</organism>
<name>A0A3M0IRR0_HIRRU</name>
<evidence type="ECO:0000313" key="4">
    <source>
        <dbReference type="Proteomes" id="UP000269221"/>
    </source>
</evidence>
<feature type="compositionally biased region" description="Low complexity" evidence="2">
    <location>
        <begin position="263"/>
        <end position="276"/>
    </location>
</feature>
<keyword evidence="1" id="KW-0175">Coiled coil</keyword>
<evidence type="ECO:0000313" key="3">
    <source>
        <dbReference type="EMBL" id="RMB89149.1"/>
    </source>
</evidence>
<comment type="caution">
    <text evidence="3">The sequence shown here is derived from an EMBL/GenBank/DDBJ whole genome shotgun (WGS) entry which is preliminary data.</text>
</comment>
<dbReference type="EMBL" id="QRBI01000303">
    <property type="protein sequence ID" value="RMB89149.1"/>
    <property type="molecule type" value="Genomic_DNA"/>
</dbReference>
<sequence>MQLIRVSRECCDKCLSKCLEFRLKIEGCAIRGYDIDFNITQVCTEYHKNETKITPPVPRKAVITKMPAIPEVEEQITPVVTKIGPYAIKKTGVQKLIVNPKGSLTRVEMGVQGVLRHNCGCNQRLPQLSGKVEKEYSLLKFAKLSGIMPLIWRGNFSPAKPVGEGDLDSQPTFRMGPLGDAEVMDQKSVQKEELPGGSSGSVAASAAERKEMADTNTVTDADKARAAKPMREGDLDYQPISITEPLEDAEGTKEETVVTTDFSRGSSGAMPASAAGREAMPGTVTGAKPMREGDLDSQPTFRMEVVEDAEFVPRIRVFFLFAYSDTIRRMGTEIQVALWIWILAWTVEVIVQIRYGIRQGNASTQWKEIHDLKVQLTSTAEKEQDYLNQLLTLKTDLEQKANELESLKEKMAKTSEEIKSKLDEREENVCHIVCPENM</sequence>
<reference evidence="3 4" key="1">
    <citation type="submission" date="2018-07" db="EMBL/GenBank/DDBJ databases">
        <title>A high quality draft genome assembly of the barn swallow (H. rustica rustica).</title>
        <authorList>
            <person name="Formenti G."/>
            <person name="Chiara M."/>
            <person name="Poveda L."/>
            <person name="Francoijs K.-J."/>
            <person name="Bonisoli-Alquati A."/>
            <person name="Canova L."/>
            <person name="Gianfranceschi L."/>
            <person name="Horner D.S."/>
            <person name="Saino N."/>
        </authorList>
    </citation>
    <scope>NUCLEOTIDE SEQUENCE [LARGE SCALE GENOMIC DNA]</scope>
    <source>
        <strain evidence="3">Chelidonia</strain>
        <tissue evidence="3">Blood</tissue>
    </source>
</reference>
<feature type="coiled-coil region" evidence="1">
    <location>
        <begin position="387"/>
        <end position="428"/>
    </location>
</feature>
<gene>
    <name evidence="3" type="ORF">DUI87_34498</name>
</gene>
<evidence type="ECO:0000256" key="2">
    <source>
        <dbReference type="SAM" id="MobiDB-lite"/>
    </source>
</evidence>
<dbReference type="AlphaFoldDB" id="A0A3M0IRR0"/>
<protein>
    <submittedName>
        <fullName evidence="3">Uncharacterized protein</fullName>
    </submittedName>
</protein>
<feature type="compositionally biased region" description="Basic and acidic residues" evidence="2">
    <location>
        <begin position="220"/>
        <end position="230"/>
    </location>
</feature>